<evidence type="ECO:0000256" key="1">
    <source>
        <dbReference type="SAM" id="MobiDB-lite"/>
    </source>
</evidence>
<feature type="compositionally biased region" description="Polar residues" evidence="1">
    <location>
        <begin position="8"/>
        <end position="26"/>
    </location>
</feature>
<organism evidence="2 3">
    <name type="scientific">Ralstonia phage phiRSL1</name>
    <dbReference type="NCBI Taxonomy" id="1980924"/>
    <lineage>
        <taxon>Viruses</taxon>
        <taxon>Duplodnaviria</taxon>
        <taxon>Heunggongvirae</taxon>
        <taxon>Uroviricota</taxon>
        <taxon>Caudoviricetes</taxon>
        <taxon>Mieseafarmvirus</taxon>
        <taxon>Mieseafarmvirus RSL1</taxon>
    </lineage>
</organism>
<accession>B2ZXV7</accession>
<dbReference type="RefSeq" id="YP_001949963.1">
    <property type="nucleotide sequence ID" value="NC_010811.2"/>
</dbReference>
<dbReference type="Proteomes" id="UP000001034">
    <property type="component" value="Segment"/>
</dbReference>
<evidence type="ECO:0000313" key="3">
    <source>
        <dbReference type="Proteomes" id="UP000001034"/>
    </source>
</evidence>
<feature type="region of interest" description="Disordered" evidence="1">
    <location>
        <begin position="1"/>
        <end position="28"/>
    </location>
</feature>
<dbReference type="EMBL" id="AB366653">
    <property type="protein sequence ID" value="BAG41533.1"/>
    <property type="molecule type" value="Genomic_DNA"/>
</dbReference>
<dbReference type="GeneID" id="6369889"/>
<reference evidence="2 3" key="1">
    <citation type="journal article" date="2010" name="Virology">
        <title>A jumbo phage infecting the phytopathogen Ralstonia solanacearum defines a new lineage of the Myoviridae family.</title>
        <authorList>
            <person name="Yamada T."/>
            <person name="Satoh S."/>
            <person name="Ishikawa H."/>
            <person name="Fujiwara A."/>
            <person name="Kawasaki T."/>
            <person name="Fujie M."/>
            <person name="Ogata H."/>
        </authorList>
    </citation>
    <scope>NUCLEOTIDE SEQUENCE [LARGE SCALE GENOMIC DNA]</scope>
</reference>
<dbReference type="KEGG" id="vg:6369889"/>
<keyword evidence="3" id="KW-1185">Reference proteome</keyword>
<sequence>MPGLWHNGSHSSTRSTLPSKRSQYANPRTIYREAGMRNVREDQADNSYTPEAGGLAVYVNGFYTVWELEEKLRCLKEANALYAEASK</sequence>
<proteinExistence type="predicted"/>
<name>B2ZXV7_9CAUD</name>
<evidence type="ECO:0000313" key="2">
    <source>
        <dbReference type="EMBL" id="BAG41533.1"/>
    </source>
</evidence>
<protein>
    <submittedName>
        <fullName evidence="2">Uncharacterized protein</fullName>
    </submittedName>
</protein>